<dbReference type="Pfam" id="PF12728">
    <property type="entry name" value="HTH_17"/>
    <property type="match status" value="1"/>
</dbReference>
<dbReference type="Proteomes" id="UP001500635">
    <property type="component" value="Unassembled WGS sequence"/>
</dbReference>
<keyword evidence="3" id="KW-1185">Reference proteome</keyword>
<comment type="caution">
    <text evidence="2">The sequence shown here is derived from an EMBL/GenBank/DDBJ whole genome shotgun (WGS) entry which is preliminary data.</text>
</comment>
<evidence type="ECO:0000313" key="3">
    <source>
        <dbReference type="Proteomes" id="UP001500635"/>
    </source>
</evidence>
<dbReference type="EMBL" id="BAABFR010000099">
    <property type="protein sequence ID" value="GAA4402601.1"/>
    <property type="molecule type" value="Genomic_DNA"/>
</dbReference>
<organism evidence="2 3">
    <name type="scientific">Tsukamurella soli</name>
    <dbReference type="NCBI Taxonomy" id="644556"/>
    <lineage>
        <taxon>Bacteria</taxon>
        <taxon>Bacillati</taxon>
        <taxon>Actinomycetota</taxon>
        <taxon>Actinomycetes</taxon>
        <taxon>Mycobacteriales</taxon>
        <taxon>Tsukamurellaceae</taxon>
        <taxon>Tsukamurella</taxon>
    </lineage>
</organism>
<evidence type="ECO:0000259" key="1">
    <source>
        <dbReference type="Pfam" id="PF12728"/>
    </source>
</evidence>
<evidence type="ECO:0000313" key="2">
    <source>
        <dbReference type="EMBL" id="GAA4402601.1"/>
    </source>
</evidence>
<name>A0ABP8K9I5_9ACTN</name>
<protein>
    <recommendedName>
        <fullName evidence="1">Helix-turn-helix domain-containing protein</fullName>
    </recommendedName>
</protein>
<dbReference type="NCBIfam" id="TIGR01764">
    <property type="entry name" value="excise"/>
    <property type="match status" value="1"/>
</dbReference>
<dbReference type="InterPro" id="IPR041657">
    <property type="entry name" value="HTH_17"/>
</dbReference>
<proteinExistence type="predicted"/>
<sequence>MEDIVIQIRGYDGPCVECGRGGGMGPAPEVVPSAPELPRGRTVAEVAKATGLSTKTLYRMCRNGQLQSHKFGARTVIFDGDLQRYLDGHRGGGAA</sequence>
<dbReference type="InterPro" id="IPR010093">
    <property type="entry name" value="SinI_DNA-bd"/>
</dbReference>
<gene>
    <name evidence="2" type="ORF">GCM10023147_43390</name>
</gene>
<feature type="domain" description="Helix-turn-helix" evidence="1">
    <location>
        <begin position="42"/>
        <end position="89"/>
    </location>
</feature>
<reference evidence="3" key="1">
    <citation type="journal article" date="2019" name="Int. J. Syst. Evol. Microbiol.">
        <title>The Global Catalogue of Microorganisms (GCM) 10K type strain sequencing project: providing services to taxonomists for standard genome sequencing and annotation.</title>
        <authorList>
            <consortium name="The Broad Institute Genomics Platform"/>
            <consortium name="The Broad Institute Genome Sequencing Center for Infectious Disease"/>
            <person name="Wu L."/>
            <person name="Ma J."/>
        </authorList>
    </citation>
    <scope>NUCLEOTIDE SEQUENCE [LARGE SCALE GENOMIC DNA]</scope>
    <source>
        <strain evidence="3">JCM 17688</strain>
    </source>
</reference>
<accession>A0ABP8K9I5</accession>